<sequence length="260" mass="30699">MLIELILRHSISHLDDLLDELYGACVFSKNRFWKWISLDSFTNAPSTFTRLMNHVLRSLIGKCMVVYFDNILVYSSYIDDHILHLRNVLSLLRQKCIFCAYEVVFSYMVDFEGVKVDAEKIKVIQSWLTLKTIDVRSFHELDSFYRFFVKDFSTLASPLNEIVKNNESQQRAFQALKERLTNVLILALPNFIRKLKKAQINFSTYDKEIYALHLKEFYRKDELFKEIYNLCTNGANGHFIYMMVFSLKIKSYVCPKSSIR</sequence>
<evidence type="ECO:0000313" key="3">
    <source>
        <dbReference type="Proteomes" id="UP000257109"/>
    </source>
</evidence>
<dbReference type="Pfam" id="PF00078">
    <property type="entry name" value="RVT_1"/>
    <property type="match status" value="1"/>
</dbReference>
<gene>
    <name evidence="2" type="primary">pol</name>
    <name evidence="2" type="ORF">CR513_25428</name>
</gene>
<dbReference type="SUPFAM" id="SSF56672">
    <property type="entry name" value="DNA/RNA polymerases"/>
    <property type="match status" value="1"/>
</dbReference>
<proteinExistence type="predicted"/>
<dbReference type="InterPro" id="IPR050951">
    <property type="entry name" value="Retrovirus_Pol_polyprotein"/>
</dbReference>
<evidence type="ECO:0000259" key="1">
    <source>
        <dbReference type="Pfam" id="PF00078"/>
    </source>
</evidence>
<dbReference type="PANTHER" id="PTHR37984">
    <property type="entry name" value="PROTEIN CBG26694"/>
    <property type="match status" value="1"/>
</dbReference>
<evidence type="ECO:0000313" key="2">
    <source>
        <dbReference type="EMBL" id="RDX92439.1"/>
    </source>
</evidence>
<dbReference type="OrthoDB" id="2020560at2759"/>
<accession>A0A371GPF3</accession>
<comment type="caution">
    <text evidence="2">The sequence shown here is derived from an EMBL/GenBank/DDBJ whole genome shotgun (WGS) entry which is preliminary data.</text>
</comment>
<dbReference type="Proteomes" id="UP000257109">
    <property type="component" value="Unassembled WGS sequence"/>
</dbReference>
<dbReference type="InterPro" id="IPR043502">
    <property type="entry name" value="DNA/RNA_pol_sf"/>
</dbReference>
<feature type="non-terminal residue" evidence="2">
    <location>
        <position position="1"/>
    </location>
</feature>
<name>A0A371GPF3_MUCPR</name>
<dbReference type="InterPro" id="IPR000477">
    <property type="entry name" value="RT_dom"/>
</dbReference>
<dbReference type="Gene3D" id="3.30.70.270">
    <property type="match status" value="2"/>
</dbReference>
<dbReference type="InterPro" id="IPR043128">
    <property type="entry name" value="Rev_trsase/Diguanyl_cyclase"/>
</dbReference>
<protein>
    <submittedName>
        <fullName evidence="2">Retrovirus-related Pol polyprotein from transposon 17.6</fullName>
    </submittedName>
</protein>
<reference evidence="2" key="1">
    <citation type="submission" date="2018-05" db="EMBL/GenBank/DDBJ databases">
        <title>Draft genome of Mucuna pruriens seed.</title>
        <authorList>
            <person name="Nnadi N.E."/>
            <person name="Vos R."/>
            <person name="Hasami M.H."/>
            <person name="Devisetty U.K."/>
            <person name="Aguiy J.C."/>
        </authorList>
    </citation>
    <scope>NUCLEOTIDE SEQUENCE [LARGE SCALE GENOMIC DNA]</scope>
    <source>
        <strain evidence="2">JCA_2017</strain>
    </source>
</reference>
<dbReference type="PANTHER" id="PTHR37984:SF5">
    <property type="entry name" value="PROTEIN NYNRIN-LIKE"/>
    <property type="match status" value="1"/>
</dbReference>
<organism evidence="2 3">
    <name type="scientific">Mucuna pruriens</name>
    <name type="common">Velvet bean</name>
    <name type="synonym">Dolichos pruriens</name>
    <dbReference type="NCBI Taxonomy" id="157652"/>
    <lineage>
        <taxon>Eukaryota</taxon>
        <taxon>Viridiplantae</taxon>
        <taxon>Streptophyta</taxon>
        <taxon>Embryophyta</taxon>
        <taxon>Tracheophyta</taxon>
        <taxon>Spermatophyta</taxon>
        <taxon>Magnoliopsida</taxon>
        <taxon>eudicotyledons</taxon>
        <taxon>Gunneridae</taxon>
        <taxon>Pentapetalae</taxon>
        <taxon>rosids</taxon>
        <taxon>fabids</taxon>
        <taxon>Fabales</taxon>
        <taxon>Fabaceae</taxon>
        <taxon>Papilionoideae</taxon>
        <taxon>50 kb inversion clade</taxon>
        <taxon>NPAAA clade</taxon>
        <taxon>indigoferoid/millettioid clade</taxon>
        <taxon>Phaseoleae</taxon>
        <taxon>Mucuna</taxon>
    </lineage>
</organism>
<keyword evidence="3" id="KW-1185">Reference proteome</keyword>
<dbReference type="EMBL" id="QJKJ01004872">
    <property type="protein sequence ID" value="RDX92439.1"/>
    <property type="molecule type" value="Genomic_DNA"/>
</dbReference>
<feature type="domain" description="Reverse transcriptase" evidence="1">
    <location>
        <begin position="42"/>
        <end position="94"/>
    </location>
</feature>
<dbReference type="AlphaFoldDB" id="A0A371GPF3"/>